<dbReference type="PROSITE" id="PS51257">
    <property type="entry name" value="PROKAR_LIPOPROTEIN"/>
    <property type="match status" value="1"/>
</dbReference>
<evidence type="ECO:0000313" key="5">
    <source>
        <dbReference type="Proteomes" id="UP000184225"/>
    </source>
</evidence>
<feature type="domain" description="DUF5017" evidence="2">
    <location>
        <begin position="356"/>
        <end position="443"/>
    </location>
</feature>
<feature type="signal peptide" evidence="1">
    <location>
        <begin position="1"/>
        <end position="21"/>
    </location>
</feature>
<dbReference type="Pfam" id="PF16409">
    <property type="entry name" value="DUF5017"/>
    <property type="match status" value="1"/>
</dbReference>
<evidence type="ECO:0008006" key="6">
    <source>
        <dbReference type="Google" id="ProtNLM"/>
    </source>
</evidence>
<accession>A0A1M6EEP0</accession>
<reference evidence="4 5" key="1">
    <citation type="submission" date="2016-11" db="EMBL/GenBank/DDBJ databases">
        <authorList>
            <person name="Jaros S."/>
            <person name="Januszkiewicz K."/>
            <person name="Wedrychowicz H."/>
        </authorList>
    </citation>
    <scope>NUCLEOTIDE SEQUENCE [LARGE SCALE GENOMIC DNA]</scope>
    <source>
        <strain evidence="4 5">DSM 21425</strain>
    </source>
</reference>
<evidence type="ECO:0000256" key="1">
    <source>
        <dbReference type="SAM" id="SignalP"/>
    </source>
</evidence>
<evidence type="ECO:0000313" key="4">
    <source>
        <dbReference type="EMBL" id="SHI83893.1"/>
    </source>
</evidence>
<keyword evidence="5" id="KW-1185">Reference proteome</keyword>
<proteinExistence type="predicted"/>
<feature type="domain" description="DUF5689" evidence="3">
    <location>
        <begin position="40"/>
        <end position="261"/>
    </location>
</feature>
<dbReference type="InterPro" id="IPR032185">
    <property type="entry name" value="DUF5017"/>
</dbReference>
<dbReference type="Gene3D" id="2.60.120.260">
    <property type="entry name" value="Galactose-binding domain-like"/>
    <property type="match status" value="1"/>
</dbReference>
<gene>
    <name evidence="4" type="ORF">SAMN04488096_10551</name>
</gene>
<evidence type="ECO:0000259" key="2">
    <source>
        <dbReference type="Pfam" id="PF16409"/>
    </source>
</evidence>
<feature type="chain" id="PRO_5012477638" description="DUF5689 domain-containing protein" evidence="1">
    <location>
        <begin position="22"/>
        <end position="454"/>
    </location>
</feature>
<dbReference type="InterPro" id="IPR043744">
    <property type="entry name" value="DUF5689"/>
</dbReference>
<dbReference type="Pfam" id="PF18942">
    <property type="entry name" value="DUF5689"/>
    <property type="match status" value="1"/>
</dbReference>
<protein>
    <recommendedName>
        <fullName evidence="6">DUF5689 domain-containing protein</fullName>
    </recommendedName>
</protein>
<keyword evidence="1" id="KW-0732">Signal</keyword>
<dbReference type="Proteomes" id="UP000184225">
    <property type="component" value="Unassembled WGS sequence"/>
</dbReference>
<dbReference type="AlphaFoldDB" id="A0A1M6EEP0"/>
<name>A0A1M6EEP0_9FLAO</name>
<dbReference type="EMBL" id="FQYY01000005">
    <property type="protein sequence ID" value="SHI83893.1"/>
    <property type="molecule type" value="Genomic_DNA"/>
</dbReference>
<sequence>MYRRFILMVLAVSFLASCVQDDDFETPNTTVTEPELEGEVISISSVLGTAAQNEGDLYTYEETDLYVEGYVISSDEAGNFYRELIIQDNPENPTAGLKVSITVNDLYTKYEIGRKIYIALEGFTVGTSNGVVTLGIPDRIYIDPAPAQFENKIFRSAEVAEIVPLELEISEFTDAYENLFIQLNNVQFAKSELKLSFASEATDEYDGERTLESCTTDNTTIFSTSTFADFASISVPQGSGSISGILSRTFEDDAYIISVNTVDSSTINMEGERCDPEPAEPGLVQPPFNEDFESQNSSSDLAIDGWVNVNANYGERVYTVAEFGGNKYAQTSAYNSDENPYEAWLITPGVDLTSSTTATLSFDTKDGYNNGAALTTYITTSFDGDINNSIWTELTGINYSSGNSSGYADNFVPSGDIDLSAYAGQTVYIAFKYLGGDPNTTTTYQIDNVSLTAN</sequence>
<organism evidence="4 5">
    <name type="scientific">Mesonia phycicola</name>
    <dbReference type="NCBI Taxonomy" id="579105"/>
    <lineage>
        <taxon>Bacteria</taxon>
        <taxon>Pseudomonadati</taxon>
        <taxon>Bacteroidota</taxon>
        <taxon>Flavobacteriia</taxon>
        <taxon>Flavobacteriales</taxon>
        <taxon>Flavobacteriaceae</taxon>
        <taxon>Mesonia</taxon>
    </lineage>
</organism>
<dbReference type="STRING" id="579105.SAMN04488096_10551"/>
<evidence type="ECO:0000259" key="3">
    <source>
        <dbReference type="Pfam" id="PF18942"/>
    </source>
</evidence>
<dbReference type="NCBIfam" id="NF038128">
    <property type="entry name" value="choice_anch_J"/>
    <property type="match status" value="1"/>
</dbReference>